<evidence type="ECO:0000313" key="5">
    <source>
        <dbReference type="EMBL" id="CAD8769529.1"/>
    </source>
</evidence>
<dbReference type="Pfam" id="PF00160">
    <property type="entry name" value="Pro_isomerase"/>
    <property type="match status" value="1"/>
</dbReference>
<organism evidence="5">
    <name type="scientific">Polytomella parva</name>
    <dbReference type="NCBI Taxonomy" id="51329"/>
    <lineage>
        <taxon>Eukaryota</taxon>
        <taxon>Viridiplantae</taxon>
        <taxon>Chlorophyta</taxon>
        <taxon>core chlorophytes</taxon>
        <taxon>Chlorophyceae</taxon>
        <taxon>CS clade</taxon>
        <taxon>Chlamydomonadales</taxon>
        <taxon>Chlamydomonadaceae</taxon>
        <taxon>Polytomella</taxon>
    </lineage>
</organism>
<dbReference type="EC" id="5.2.1.8" evidence="2"/>
<dbReference type="SUPFAM" id="SSF50891">
    <property type="entry name" value="Cyclophilin-like"/>
    <property type="match status" value="1"/>
</dbReference>
<dbReference type="PANTHER" id="PTHR11071:SF561">
    <property type="entry name" value="PEPTIDYL-PROLYL CIS-TRANS ISOMERASE D-RELATED"/>
    <property type="match status" value="1"/>
</dbReference>
<feature type="domain" description="PPIase cyclophilin-type" evidence="4">
    <location>
        <begin position="90"/>
        <end position="245"/>
    </location>
</feature>
<gene>
    <name evidence="5" type="ORF">PPAR00522_LOCUS5927</name>
</gene>
<keyword evidence="3" id="KW-1133">Transmembrane helix</keyword>
<dbReference type="PRINTS" id="PR00153">
    <property type="entry name" value="CSAPPISMRASE"/>
</dbReference>
<accession>A0A7S0UUL1</accession>
<dbReference type="InterPro" id="IPR002130">
    <property type="entry name" value="Cyclophilin-type_PPIase_dom"/>
</dbReference>
<evidence type="ECO:0000256" key="3">
    <source>
        <dbReference type="SAM" id="Phobius"/>
    </source>
</evidence>
<dbReference type="AlphaFoldDB" id="A0A7S0UUL1"/>
<proteinExistence type="inferred from homology"/>
<dbReference type="Gene3D" id="2.40.100.10">
    <property type="entry name" value="Cyclophilin-like"/>
    <property type="match status" value="1"/>
</dbReference>
<dbReference type="GO" id="GO:0003755">
    <property type="term" value="F:peptidyl-prolyl cis-trans isomerase activity"/>
    <property type="evidence" value="ECO:0007669"/>
    <property type="project" value="UniProtKB-UniRule"/>
</dbReference>
<dbReference type="PROSITE" id="PS50072">
    <property type="entry name" value="CSA_PPIASE_2"/>
    <property type="match status" value="1"/>
</dbReference>
<dbReference type="GO" id="GO:0006457">
    <property type="term" value="P:protein folding"/>
    <property type="evidence" value="ECO:0007669"/>
    <property type="project" value="TreeGrafter"/>
</dbReference>
<keyword evidence="3" id="KW-0812">Transmembrane</keyword>
<dbReference type="GO" id="GO:0005737">
    <property type="term" value="C:cytoplasm"/>
    <property type="evidence" value="ECO:0007669"/>
    <property type="project" value="TreeGrafter"/>
</dbReference>
<comment type="similarity">
    <text evidence="1 2">Belongs to the cyclophilin-type PPIase family.</text>
</comment>
<comment type="catalytic activity">
    <reaction evidence="2">
        <text>[protein]-peptidylproline (omega=180) = [protein]-peptidylproline (omega=0)</text>
        <dbReference type="Rhea" id="RHEA:16237"/>
        <dbReference type="Rhea" id="RHEA-COMP:10747"/>
        <dbReference type="Rhea" id="RHEA-COMP:10748"/>
        <dbReference type="ChEBI" id="CHEBI:83833"/>
        <dbReference type="ChEBI" id="CHEBI:83834"/>
        <dbReference type="EC" id="5.2.1.8"/>
    </reaction>
</comment>
<dbReference type="PANTHER" id="PTHR11071">
    <property type="entry name" value="PEPTIDYL-PROLYL CIS-TRANS ISOMERASE"/>
    <property type="match status" value="1"/>
</dbReference>
<evidence type="ECO:0000256" key="1">
    <source>
        <dbReference type="ARBA" id="ARBA00007365"/>
    </source>
</evidence>
<protein>
    <recommendedName>
        <fullName evidence="2">Peptidyl-prolyl cis-trans isomerase</fullName>
        <shortName evidence="2">PPIase</shortName>
        <ecNumber evidence="2">5.2.1.8</ecNumber>
    </recommendedName>
</protein>
<keyword evidence="2" id="KW-0697">Rotamase</keyword>
<dbReference type="InterPro" id="IPR029000">
    <property type="entry name" value="Cyclophilin-like_dom_sf"/>
</dbReference>
<feature type="transmembrane region" description="Helical" evidence="3">
    <location>
        <begin position="62"/>
        <end position="80"/>
    </location>
</feature>
<keyword evidence="3" id="KW-0472">Membrane</keyword>
<dbReference type="GO" id="GO:0016018">
    <property type="term" value="F:cyclosporin A binding"/>
    <property type="evidence" value="ECO:0007669"/>
    <property type="project" value="TreeGrafter"/>
</dbReference>
<dbReference type="EMBL" id="HBFM01009259">
    <property type="protein sequence ID" value="CAD8769529.1"/>
    <property type="molecule type" value="Transcribed_RNA"/>
</dbReference>
<comment type="function">
    <text evidence="2">PPIases accelerate the folding of proteins. It catalyzes the cis-trans isomerization of proline imidic peptide bonds in oligopeptides.</text>
</comment>
<keyword evidence="2" id="KW-0413">Isomerase</keyword>
<reference evidence="5" key="1">
    <citation type="submission" date="2021-01" db="EMBL/GenBank/DDBJ databases">
        <authorList>
            <person name="Corre E."/>
            <person name="Pelletier E."/>
            <person name="Niang G."/>
            <person name="Scheremetjew M."/>
            <person name="Finn R."/>
            <person name="Kale V."/>
            <person name="Holt S."/>
            <person name="Cochrane G."/>
            <person name="Meng A."/>
            <person name="Brown T."/>
            <person name="Cohen L."/>
        </authorList>
    </citation>
    <scope>NUCLEOTIDE SEQUENCE</scope>
    <source>
        <strain evidence="5">SAG 63-3</strain>
    </source>
</reference>
<evidence type="ECO:0000259" key="4">
    <source>
        <dbReference type="PROSITE" id="PS50072"/>
    </source>
</evidence>
<sequence length="265" mass="29173">MQSITAFAARRAFGALRNGLQSSFQKPHLLQTQKRTMFNDPNHISVDDFQARILRVFKANPLPFYSTVVVVGGFFIYIVVKTPDITDKVYFDIESDGQPLGRVVVGLFGDDVPRTAENFKQLTTGARGFGYSGSPIFHIIRNYAVLAGDVMRGSGHTGYSIYGPSFSCESKMTKTERGSVVMLLGDNDKVDSRFGFCLMEGPSLKDNSIAVGRVLEGLELLDKLSLQADQSGKPRRLTIFRECGLLPSDTSGKNLELRAGEETVQ</sequence>
<evidence type="ECO:0000256" key="2">
    <source>
        <dbReference type="RuleBase" id="RU363019"/>
    </source>
</evidence>
<name>A0A7S0UUL1_9CHLO</name>